<accession>A0AAN6TRY4</accession>
<dbReference type="EMBL" id="MU853247">
    <property type="protein sequence ID" value="KAK4119523.1"/>
    <property type="molecule type" value="Genomic_DNA"/>
</dbReference>
<protein>
    <submittedName>
        <fullName evidence="1">Uncharacterized protein</fullName>
    </submittedName>
</protein>
<reference evidence="1" key="1">
    <citation type="journal article" date="2023" name="Mol. Phylogenet. Evol.">
        <title>Genome-scale phylogeny and comparative genomics of the fungal order Sordariales.</title>
        <authorList>
            <person name="Hensen N."/>
            <person name="Bonometti L."/>
            <person name="Westerberg I."/>
            <person name="Brannstrom I.O."/>
            <person name="Guillou S."/>
            <person name="Cros-Aarteil S."/>
            <person name="Calhoun S."/>
            <person name="Haridas S."/>
            <person name="Kuo A."/>
            <person name="Mondo S."/>
            <person name="Pangilinan J."/>
            <person name="Riley R."/>
            <person name="LaButti K."/>
            <person name="Andreopoulos B."/>
            <person name="Lipzen A."/>
            <person name="Chen C."/>
            <person name="Yan M."/>
            <person name="Daum C."/>
            <person name="Ng V."/>
            <person name="Clum A."/>
            <person name="Steindorff A."/>
            <person name="Ohm R.A."/>
            <person name="Martin F."/>
            <person name="Silar P."/>
            <person name="Natvig D.O."/>
            <person name="Lalanne C."/>
            <person name="Gautier V."/>
            <person name="Ament-Velasquez S.L."/>
            <person name="Kruys A."/>
            <person name="Hutchinson M.I."/>
            <person name="Powell A.J."/>
            <person name="Barry K."/>
            <person name="Miller A.N."/>
            <person name="Grigoriev I.V."/>
            <person name="Debuchy R."/>
            <person name="Gladieux P."/>
            <person name="Hiltunen Thoren M."/>
            <person name="Johannesson H."/>
        </authorList>
    </citation>
    <scope>NUCLEOTIDE SEQUENCE</scope>
    <source>
        <strain evidence="1">CBS 731.68</strain>
    </source>
</reference>
<gene>
    <name evidence="1" type="ORF">N657DRAFT_650018</name>
</gene>
<dbReference type="RefSeq" id="XP_062643296.1">
    <property type="nucleotide sequence ID" value="XM_062793848.1"/>
</dbReference>
<organism evidence="1 2">
    <name type="scientific">Parathielavia appendiculata</name>
    <dbReference type="NCBI Taxonomy" id="2587402"/>
    <lineage>
        <taxon>Eukaryota</taxon>
        <taxon>Fungi</taxon>
        <taxon>Dikarya</taxon>
        <taxon>Ascomycota</taxon>
        <taxon>Pezizomycotina</taxon>
        <taxon>Sordariomycetes</taxon>
        <taxon>Sordariomycetidae</taxon>
        <taxon>Sordariales</taxon>
        <taxon>Chaetomiaceae</taxon>
        <taxon>Parathielavia</taxon>
    </lineage>
</organism>
<comment type="caution">
    <text evidence="1">The sequence shown here is derived from an EMBL/GenBank/DDBJ whole genome shotgun (WGS) entry which is preliminary data.</text>
</comment>
<dbReference type="GeneID" id="87830617"/>
<proteinExistence type="predicted"/>
<reference evidence="1" key="2">
    <citation type="submission" date="2023-05" db="EMBL/GenBank/DDBJ databases">
        <authorList>
            <consortium name="Lawrence Berkeley National Laboratory"/>
            <person name="Steindorff A."/>
            <person name="Hensen N."/>
            <person name="Bonometti L."/>
            <person name="Westerberg I."/>
            <person name="Brannstrom I.O."/>
            <person name="Guillou S."/>
            <person name="Cros-Aarteil S."/>
            <person name="Calhoun S."/>
            <person name="Haridas S."/>
            <person name="Kuo A."/>
            <person name="Mondo S."/>
            <person name="Pangilinan J."/>
            <person name="Riley R."/>
            <person name="Labutti K."/>
            <person name="Andreopoulos B."/>
            <person name="Lipzen A."/>
            <person name="Chen C."/>
            <person name="Yanf M."/>
            <person name="Daum C."/>
            <person name="Ng V."/>
            <person name="Clum A."/>
            <person name="Ohm R."/>
            <person name="Martin F."/>
            <person name="Silar P."/>
            <person name="Natvig D."/>
            <person name="Lalanne C."/>
            <person name="Gautier V."/>
            <person name="Ament-Velasquez S.L."/>
            <person name="Kruys A."/>
            <person name="Hutchinson M.I."/>
            <person name="Powell A.J."/>
            <person name="Barry K."/>
            <person name="Miller A.N."/>
            <person name="Grigoriev I.V."/>
            <person name="Debuchy R."/>
            <person name="Gladieux P."/>
            <person name="Thoren M.H."/>
            <person name="Johannesson H."/>
        </authorList>
    </citation>
    <scope>NUCLEOTIDE SEQUENCE</scope>
    <source>
        <strain evidence="1">CBS 731.68</strain>
    </source>
</reference>
<evidence type="ECO:0000313" key="2">
    <source>
        <dbReference type="Proteomes" id="UP001302602"/>
    </source>
</evidence>
<name>A0AAN6TRY4_9PEZI</name>
<dbReference type="Proteomes" id="UP001302602">
    <property type="component" value="Unassembled WGS sequence"/>
</dbReference>
<evidence type="ECO:0000313" key="1">
    <source>
        <dbReference type="EMBL" id="KAK4119523.1"/>
    </source>
</evidence>
<keyword evidence="2" id="KW-1185">Reference proteome</keyword>
<sequence length="85" mass="9058">MALLSGLPWSFAVSTDTRPPRPSVMATGEEAVDIHAHVGHLVSFGELGSVQAQGAEEARVFHVMNIARQNPQGPILQTNHTPCGM</sequence>
<dbReference type="AlphaFoldDB" id="A0AAN6TRY4"/>